<dbReference type="SUPFAM" id="SSF53335">
    <property type="entry name" value="S-adenosyl-L-methionine-dependent methyltransferases"/>
    <property type="match status" value="1"/>
</dbReference>
<feature type="domain" description="PKS/mFAS DH" evidence="9">
    <location>
        <begin position="682"/>
        <end position="998"/>
    </location>
</feature>
<dbReference type="PROSITE" id="PS52019">
    <property type="entry name" value="PKS_MFAS_DH"/>
    <property type="match status" value="1"/>
</dbReference>
<dbReference type="InterPro" id="IPR032088">
    <property type="entry name" value="SAT"/>
</dbReference>
<dbReference type="Gene3D" id="3.10.129.110">
    <property type="entry name" value="Polyketide synthase dehydratase"/>
    <property type="match status" value="1"/>
</dbReference>
<dbReference type="Pfam" id="PF07993">
    <property type="entry name" value="NAD_binding_4"/>
    <property type="match status" value="1"/>
</dbReference>
<evidence type="ECO:0000256" key="6">
    <source>
        <dbReference type="PROSITE-ProRule" id="PRU01363"/>
    </source>
</evidence>
<keyword evidence="1" id="KW-0596">Phosphopantetheine</keyword>
<dbReference type="InterPro" id="IPR042104">
    <property type="entry name" value="PKS_dehydratase_sf"/>
</dbReference>
<dbReference type="Pfam" id="PF08242">
    <property type="entry name" value="Methyltransf_12"/>
    <property type="match status" value="1"/>
</dbReference>
<name>A0A9P4HQC0_9PEZI</name>
<dbReference type="SMART" id="SM00823">
    <property type="entry name" value="PKS_PP"/>
    <property type="match status" value="1"/>
</dbReference>
<accession>A0A9P4HQC0</accession>
<dbReference type="InterPro" id="IPR036291">
    <property type="entry name" value="NAD(P)-bd_dom_sf"/>
</dbReference>
<dbReference type="InterPro" id="IPR041068">
    <property type="entry name" value="HTH_51"/>
</dbReference>
<dbReference type="Gene3D" id="3.40.50.150">
    <property type="entry name" value="Vaccinia Virus protein VP39"/>
    <property type="match status" value="1"/>
</dbReference>
<dbReference type="InterPro" id="IPR013217">
    <property type="entry name" value="Methyltransf_12"/>
</dbReference>
<comment type="caution">
    <text evidence="10">The sequence shown here is derived from an EMBL/GenBank/DDBJ whole genome shotgun (WGS) entry which is preliminary data.</text>
</comment>
<dbReference type="PANTHER" id="PTHR45681:SF6">
    <property type="entry name" value="POLYKETIDE SYNTHASE 37"/>
    <property type="match status" value="1"/>
</dbReference>
<dbReference type="Gene3D" id="3.40.50.720">
    <property type="entry name" value="NAD(P)-binding Rossmann-like Domain"/>
    <property type="match status" value="1"/>
</dbReference>
<dbReference type="SMART" id="SM00827">
    <property type="entry name" value="PKS_AT"/>
    <property type="match status" value="1"/>
</dbReference>
<dbReference type="PROSITE" id="PS50075">
    <property type="entry name" value="CARRIER"/>
    <property type="match status" value="1"/>
</dbReference>
<dbReference type="EMBL" id="ML978748">
    <property type="protein sequence ID" value="KAF2084023.1"/>
    <property type="molecule type" value="Genomic_DNA"/>
</dbReference>
<dbReference type="OrthoDB" id="429813at2759"/>
<dbReference type="SUPFAM" id="SSF47336">
    <property type="entry name" value="ACP-like"/>
    <property type="match status" value="1"/>
</dbReference>
<dbReference type="InterPro" id="IPR050444">
    <property type="entry name" value="Polyketide_Synthase"/>
</dbReference>
<dbReference type="SUPFAM" id="SSF55048">
    <property type="entry name" value="Probable ACP-binding domain of malonyl-CoA ACP transacylase"/>
    <property type="match status" value="1"/>
</dbReference>
<dbReference type="InterPro" id="IPR001227">
    <property type="entry name" value="Ac_transferase_dom_sf"/>
</dbReference>
<dbReference type="PANTHER" id="PTHR45681">
    <property type="entry name" value="POLYKETIDE SYNTHASE 44-RELATED"/>
    <property type="match status" value="1"/>
</dbReference>
<dbReference type="SMART" id="SM01294">
    <property type="entry name" value="PKS_PP_betabranch"/>
    <property type="match status" value="1"/>
</dbReference>
<dbReference type="SUPFAM" id="SSF52151">
    <property type="entry name" value="FabD/lysophospholipase-like"/>
    <property type="match status" value="1"/>
</dbReference>
<dbReference type="InterPro" id="IPR049900">
    <property type="entry name" value="PKS_mFAS_DH"/>
</dbReference>
<evidence type="ECO:0000256" key="2">
    <source>
        <dbReference type="ARBA" id="ARBA00022553"/>
    </source>
</evidence>
<dbReference type="SUPFAM" id="SSF51735">
    <property type="entry name" value="NAD(P)-binding Rossmann-fold domains"/>
    <property type="match status" value="1"/>
</dbReference>
<protein>
    <recommendedName>
        <fullName evidence="12">Carrier domain-containing protein</fullName>
    </recommendedName>
</protein>
<proteinExistence type="predicted"/>
<dbReference type="InterPro" id="IPR016035">
    <property type="entry name" value="Acyl_Trfase/lysoPLipase"/>
</dbReference>
<organism evidence="10 11">
    <name type="scientific">Saccharata proteae CBS 121410</name>
    <dbReference type="NCBI Taxonomy" id="1314787"/>
    <lineage>
        <taxon>Eukaryota</taxon>
        <taxon>Fungi</taxon>
        <taxon>Dikarya</taxon>
        <taxon>Ascomycota</taxon>
        <taxon>Pezizomycotina</taxon>
        <taxon>Dothideomycetes</taxon>
        <taxon>Dothideomycetes incertae sedis</taxon>
        <taxon>Botryosphaeriales</taxon>
        <taxon>Saccharataceae</taxon>
        <taxon>Saccharata</taxon>
    </lineage>
</organism>
<evidence type="ECO:0000256" key="1">
    <source>
        <dbReference type="ARBA" id="ARBA00022450"/>
    </source>
</evidence>
<dbReference type="InterPro" id="IPR009081">
    <property type="entry name" value="PP-bd_ACP"/>
</dbReference>
<dbReference type="Pfam" id="PF18558">
    <property type="entry name" value="HTH_51"/>
    <property type="match status" value="1"/>
</dbReference>
<dbReference type="Pfam" id="PF16073">
    <property type="entry name" value="SAT"/>
    <property type="match status" value="1"/>
</dbReference>
<evidence type="ECO:0000313" key="11">
    <source>
        <dbReference type="Proteomes" id="UP000799776"/>
    </source>
</evidence>
<sequence length="1812" mass="199781">MNGQEASPKIILVFGPQALNFNQDAFRKLRDDIVNSSTLSWAHAVIAKLADHFDEIRAEFSKLAVVDGAELLRNLKDWLDTGNLGKLAALPHIPNINLTPLCVISQLGAYSSLEKEHDDWRKNTETVGFCTDLLAALAVSLSANETDLAVHGATALRVAMLIGAVVDAQDALEGESKSFSVVWKTPEDYRSGAAVLHGYPEFPDASELVLPCRSDVTDDGDFITTGKLSTVALKAMLIEPSKWWMTFKSFCSAGKDPATIVTLGPERCSPPSLVRELPSGFQLQQQVGFSNRPLADNPNDIAIIGMSCKVAGADDVDEFWDVLRKGESQHTEVPESRLNFETAFRDFDKQKWYGNFYPSISQKTPIDDIVKLQLTLFALQYASAKSWIDCGVQPSALVGHSFGELTALCVSGILSIQDTIRMIAGRARIIRDEWGPEKGAMMAVEGDLDQVERLLAQSKTPTDAAANIACINGPRSFTLAGSARAIDAVERKVAADAAYSSMRVKKLNVSNAFHSTLVQDLMSSLKNMAKDLTFNKAVIPVESASKTGHSGTLSPIYVAEHMRNPVYFHQAVQRLSEEHGSCVWLEAGSRSNVTSMVNRALSAGNSSSHTSASHFQALSITSESSISHQLTSATLVLWKAGLNTQQYAPIILPPYQFEKSRHWLELKVPPKVEAQVAAVEEPRGLWTFEGYQDAEQHSARFRVLTDAAEYREMVSSHKIAQTAPICPATLEVDMAIEALRSLDSRFRNSDIEPQILGVENHAPICLDSLRIVRIEFAALDTNSKPCYQWSWKMTSESMQKDANPTIHVAGQIIFCSTDSVQFQREFARYERLVSHERCLDLLHGDDADDDVVRGPTIYRIFDEVVEYGKRYQGLQRLVGMPSRNESAGRVVKKYTGKTWLDAHLSDCFSQVGGIWVNCMTGKETGEMYFANGFEKWFRSPKLGNDDSRPETWDVLACHDKGGNSAFTTDIFVFDPRGGVLIEAILGIYYAKVPKLSMSKLLARLTKDVEIKVTTNAAQELQVKSAPMTDGHISAGGSGPQKASSGQDGVAPKVRAILADLSGLDAEDIKDDSDLIELGIDSLVGMELSREIEGAYDCHLATVELVKLTSVNSLVQYIQGVLGPVGDDSSDDSSESLALSGDEKVKSTAQTSAANNSPASDDECRTMKLPNGVKGVVSWSKGSKHVLDLPSSVVVDAFSESKALTDRFIEGHMCDGYLETVLPIQNELCVALTLEAFKKLGCDLETAKPGQILERISHIATLDRLADYLYEMLREAGLIKKTSSQFIRTTVDVPKASSAEILHLLLRKSPQHSYPHKLVHFAESSLADVLTGESDGIKMQDFVRRLVSRLPNNDGPLKILELGAGTGGTTRWIVPLLASLDIPVEYTFSDLAPSFVATARKRFGKEYPFMRFRTVDIEKDPSEDLLSSQHMVLVSSAIHATHSLTQSLGSMRKLLRPDGFVMMLEMTKTLFWVDMIFGLLEGWWLFDDGRRHAIAHQSRSSDRLPSSDVKARQVMVDKYVEKQTQDFSVPLLTTRQDAKSDDFCVLVTGATGSLGSHIVTHLAGLPEVKTVVCLNRRANADPHTPGLLGLEVVETASSKPMLGVKKEQYDELAAKVTHIVHNAWPMSGKRPLKGFEGQFKVMRNLIDFTSTCATTQGSKVGFEFVSSIAVVGHYPIHTGNVLVPEERIMTVEDVLSNDYSDAKWVCERMLDETLHQYPRHFAAKSHFSFMVKSSQTLKAFPRFDVLAEAIGADIIPFNEWVQRVRTYPGPVEWENPAAKLTDFFDHDYTRPVEPDVVRKTVQSGSLAWDMIFH</sequence>
<keyword evidence="5" id="KW-0012">Acyltransferase</keyword>
<dbReference type="Pfam" id="PF00698">
    <property type="entry name" value="Acyl_transf_1"/>
    <property type="match status" value="1"/>
</dbReference>
<dbReference type="InterPro" id="IPR036736">
    <property type="entry name" value="ACP-like_sf"/>
</dbReference>
<dbReference type="CDD" id="cd02440">
    <property type="entry name" value="AdoMet_MTases"/>
    <property type="match status" value="1"/>
</dbReference>
<dbReference type="GO" id="GO:0044550">
    <property type="term" value="P:secondary metabolite biosynthetic process"/>
    <property type="evidence" value="ECO:0007669"/>
    <property type="project" value="UniProtKB-ARBA"/>
</dbReference>
<keyword evidence="4" id="KW-0511">Multifunctional enzyme</keyword>
<evidence type="ECO:0000259" key="8">
    <source>
        <dbReference type="PROSITE" id="PS50075"/>
    </source>
</evidence>
<dbReference type="InterPro" id="IPR006162">
    <property type="entry name" value="Ppantetheine_attach_site"/>
</dbReference>
<evidence type="ECO:0000256" key="4">
    <source>
        <dbReference type="ARBA" id="ARBA00023268"/>
    </source>
</evidence>
<dbReference type="Gene3D" id="1.10.1200.10">
    <property type="entry name" value="ACP-like"/>
    <property type="match status" value="1"/>
</dbReference>
<feature type="region of interest" description="Disordered" evidence="7">
    <location>
        <begin position="1027"/>
        <end position="1047"/>
    </location>
</feature>
<evidence type="ECO:0000259" key="9">
    <source>
        <dbReference type="PROSITE" id="PS52019"/>
    </source>
</evidence>
<dbReference type="InterPro" id="IPR016036">
    <property type="entry name" value="Malonyl_transacylase_ACP-bd"/>
</dbReference>
<evidence type="ECO:0000256" key="3">
    <source>
        <dbReference type="ARBA" id="ARBA00022679"/>
    </source>
</evidence>
<dbReference type="SMART" id="SM00825">
    <property type="entry name" value="PKS_KS"/>
    <property type="match status" value="1"/>
</dbReference>
<dbReference type="GO" id="GO:0016746">
    <property type="term" value="F:acyltransferase activity"/>
    <property type="evidence" value="ECO:0007669"/>
    <property type="project" value="UniProtKB-KW"/>
</dbReference>
<dbReference type="InterPro" id="IPR014043">
    <property type="entry name" value="Acyl_transferase_dom"/>
</dbReference>
<feature type="domain" description="Carrier" evidence="8">
    <location>
        <begin position="1047"/>
        <end position="1121"/>
    </location>
</feature>
<dbReference type="Gene3D" id="3.40.366.10">
    <property type="entry name" value="Malonyl-Coenzyme A Acyl Carrier Protein, domain 2"/>
    <property type="match status" value="2"/>
</dbReference>
<keyword evidence="3" id="KW-0808">Transferase</keyword>
<dbReference type="PROSITE" id="PS00012">
    <property type="entry name" value="PHOSPHOPANTETHEINE"/>
    <property type="match status" value="1"/>
</dbReference>
<evidence type="ECO:0000256" key="5">
    <source>
        <dbReference type="ARBA" id="ARBA00023315"/>
    </source>
</evidence>
<dbReference type="Proteomes" id="UP000799776">
    <property type="component" value="Unassembled WGS sequence"/>
</dbReference>
<dbReference type="InterPro" id="IPR029063">
    <property type="entry name" value="SAM-dependent_MTases_sf"/>
</dbReference>
<feature type="compositionally biased region" description="Polar residues" evidence="7">
    <location>
        <begin position="1146"/>
        <end position="1158"/>
    </location>
</feature>
<dbReference type="InterPro" id="IPR020841">
    <property type="entry name" value="PKS_Beta-ketoAc_synthase_dom"/>
</dbReference>
<evidence type="ECO:0000256" key="7">
    <source>
        <dbReference type="SAM" id="MobiDB-lite"/>
    </source>
</evidence>
<dbReference type="Gene3D" id="3.30.70.3290">
    <property type="match status" value="1"/>
</dbReference>
<dbReference type="Pfam" id="PF00550">
    <property type="entry name" value="PP-binding"/>
    <property type="match status" value="1"/>
</dbReference>
<feature type="region of interest" description="N-terminal hotdog fold" evidence="6">
    <location>
        <begin position="682"/>
        <end position="819"/>
    </location>
</feature>
<feature type="active site" description="Proton acceptor; for dehydratase activity" evidence="6">
    <location>
        <position position="717"/>
    </location>
</feature>
<keyword evidence="2" id="KW-0597">Phosphoprotein</keyword>
<feature type="region of interest" description="C-terminal hotdog fold" evidence="6">
    <location>
        <begin position="849"/>
        <end position="998"/>
    </location>
</feature>
<dbReference type="InterPro" id="IPR013120">
    <property type="entry name" value="FAR_NAD-bd"/>
</dbReference>
<evidence type="ECO:0000313" key="10">
    <source>
        <dbReference type="EMBL" id="KAF2084023.1"/>
    </source>
</evidence>
<feature type="active site" description="Proton donor; for dehydratase activity" evidence="6">
    <location>
        <position position="906"/>
    </location>
</feature>
<gene>
    <name evidence="10" type="ORF">K490DRAFT_59975</name>
</gene>
<dbReference type="InterPro" id="IPR020806">
    <property type="entry name" value="PKS_PP-bd"/>
</dbReference>
<feature type="region of interest" description="Disordered" evidence="7">
    <location>
        <begin position="1124"/>
        <end position="1164"/>
    </location>
</feature>
<keyword evidence="11" id="KW-1185">Reference proteome</keyword>
<evidence type="ECO:0008006" key="12">
    <source>
        <dbReference type="Google" id="ProtNLM"/>
    </source>
</evidence>
<reference evidence="10" key="1">
    <citation type="journal article" date="2020" name="Stud. Mycol.">
        <title>101 Dothideomycetes genomes: a test case for predicting lifestyles and emergence of pathogens.</title>
        <authorList>
            <person name="Haridas S."/>
            <person name="Albert R."/>
            <person name="Binder M."/>
            <person name="Bloem J."/>
            <person name="Labutti K."/>
            <person name="Salamov A."/>
            <person name="Andreopoulos B."/>
            <person name="Baker S."/>
            <person name="Barry K."/>
            <person name="Bills G."/>
            <person name="Bluhm B."/>
            <person name="Cannon C."/>
            <person name="Castanera R."/>
            <person name="Culley D."/>
            <person name="Daum C."/>
            <person name="Ezra D."/>
            <person name="Gonzalez J."/>
            <person name="Henrissat B."/>
            <person name="Kuo A."/>
            <person name="Liang C."/>
            <person name="Lipzen A."/>
            <person name="Lutzoni F."/>
            <person name="Magnuson J."/>
            <person name="Mondo S."/>
            <person name="Nolan M."/>
            <person name="Ohm R."/>
            <person name="Pangilinan J."/>
            <person name="Park H.-J."/>
            <person name="Ramirez L."/>
            <person name="Alfaro M."/>
            <person name="Sun H."/>
            <person name="Tritt A."/>
            <person name="Yoshinaga Y."/>
            <person name="Zwiers L.-H."/>
            <person name="Turgeon B."/>
            <person name="Goodwin S."/>
            <person name="Spatafora J."/>
            <person name="Crous P."/>
            <person name="Grigoriev I."/>
        </authorList>
    </citation>
    <scope>NUCLEOTIDE SEQUENCE</scope>
    <source>
        <strain evidence="10">CBS 121410</strain>
    </source>
</reference>
<dbReference type="GO" id="GO:0031177">
    <property type="term" value="F:phosphopantetheine binding"/>
    <property type="evidence" value="ECO:0007669"/>
    <property type="project" value="InterPro"/>
</dbReference>